<keyword evidence="7" id="KW-1185">Reference proteome</keyword>
<dbReference type="RefSeq" id="WP_344734778.1">
    <property type="nucleotide sequence ID" value="NZ_BAAAZH010000028.1"/>
</dbReference>
<dbReference type="CDD" id="cd05466">
    <property type="entry name" value="PBP2_LTTR_substrate"/>
    <property type="match status" value="1"/>
</dbReference>
<organism evidence="6 7">
    <name type="scientific">Nocardioides fonticola</name>
    <dbReference type="NCBI Taxonomy" id="450363"/>
    <lineage>
        <taxon>Bacteria</taxon>
        <taxon>Bacillati</taxon>
        <taxon>Actinomycetota</taxon>
        <taxon>Actinomycetes</taxon>
        <taxon>Propionibacteriales</taxon>
        <taxon>Nocardioidaceae</taxon>
        <taxon>Nocardioides</taxon>
    </lineage>
</organism>
<dbReference type="SUPFAM" id="SSF53850">
    <property type="entry name" value="Periplasmic binding protein-like II"/>
    <property type="match status" value="1"/>
</dbReference>
<evidence type="ECO:0000313" key="6">
    <source>
        <dbReference type="EMBL" id="GAA4126080.1"/>
    </source>
</evidence>
<proteinExistence type="inferred from homology"/>
<sequence length="206" mass="22449">MNGTSSTGSSSHFRLGFVEGATPDKWIRIWRERQRRPLDAVPLAGAGAEQHLRDGELTMALLRLPVDRDGLHCIPLYEEQPMVVAGREHLVAAADEVVLDDLSDEQLVRPLDPGHGTDWTPSAAQLAWPAMSAAEAVETVAAGTGIVVLPQSIARLHHRKDVVARPITDLEPTRIGLVWPIDDPDPDTEVFIGIVRGRSVNSSRGR</sequence>
<comment type="similarity">
    <text evidence="1">Belongs to the LysR transcriptional regulatory family.</text>
</comment>
<feature type="domain" description="LysR substrate-binding" evidence="5">
    <location>
        <begin position="46"/>
        <end position="197"/>
    </location>
</feature>
<comment type="caution">
    <text evidence="6">The sequence shown here is derived from an EMBL/GenBank/DDBJ whole genome shotgun (WGS) entry which is preliminary data.</text>
</comment>
<evidence type="ECO:0000256" key="2">
    <source>
        <dbReference type="ARBA" id="ARBA00023015"/>
    </source>
</evidence>
<keyword evidence="3" id="KW-0238">DNA-binding</keyword>
<evidence type="ECO:0000313" key="7">
    <source>
        <dbReference type="Proteomes" id="UP001501495"/>
    </source>
</evidence>
<dbReference type="Proteomes" id="UP001501495">
    <property type="component" value="Unassembled WGS sequence"/>
</dbReference>
<reference evidence="7" key="1">
    <citation type="journal article" date="2019" name="Int. J. Syst. Evol. Microbiol.">
        <title>The Global Catalogue of Microorganisms (GCM) 10K type strain sequencing project: providing services to taxonomists for standard genome sequencing and annotation.</title>
        <authorList>
            <consortium name="The Broad Institute Genomics Platform"/>
            <consortium name="The Broad Institute Genome Sequencing Center for Infectious Disease"/>
            <person name="Wu L."/>
            <person name="Ma J."/>
        </authorList>
    </citation>
    <scope>NUCLEOTIDE SEQUENCE [LARGE SCALE GENOMIC DNA]</scope>
    <source>
        <strain evidence="7">JCM 16703</strain>
    </source>
</reference>
<keyword evidence="4" id="KW-0804">Transcription</keyword>
<dbReference type="PANTHER" id="PTHR30346">
    <property type="entry name" value="TRANSCRIPTIONAL DUAL REGULATOR HCAR-RELATED"/>
    <property type="match status" value="1"/>
</dbReference>
<dbReference type="InterPro" id="IPR005119">
    <property type="entry name" value="LysR_subst-bd"/>
</dbReference>
<dbReference type="Pfam" id="PF03466">
    <property type="entry name" value="LysR_substrate"/>
    <property type="match status" value="1"/>
</dbReference>
<dbReference type="Gene3D" id="3.40.190.10">
    <property type="entry name" value="Periplasmic binding protein-like II"/>
    <property type="match status" value="2"/>
</dbReference>
<keyword evidence="2" id="KW-0805">Transcription regulation</keyword>
<dbReference type="EMBL" id="BAAAZH010000028">
    <property type="protein sequence ID" value="GAA4126080.1"/>
    <property type="molecule type" value="Genomic_DNA"/>
</dbReference>
<evidence type="ECO:0000256" key="1">
    <source>
        <dbReference type="ARBA" id="ARBA00009437"/>
    </source>
</evidence>
<evidence type="ECO:0000259" key="5">
    <source>
        <dbReference type="Pfam" id="PF03466"/>
    </source>
</evidence>
<accession>A0ABP7XUQ7</accession>
<name>A0ABP7XUQ7_9ACTN</name>
<evidence type="ECO:0000256" key="4">
    <source>
        <dbReference type="ARBA" id="ARBA00023163"/>
    </source>
</evidence>
<protein>
    <submittedName>
        <fullName evidence="6">LysR substrate-binding domain-containing protein</fullName>
    </submittedName>
</protein>
<gene>
    <name evidence="6" type="ORF">GCM10022215_35160</name>
</gene>
<evidence type="ECO:0000256" key="3">
    <source>
        <dbReference type="ARBA" id="ARBA00023125"/>
    </source>
</evidence>
<dbReference type="PANTHER" id="PTHR30346:SF0">
    <property type="entry name" value="HCA OPERON TRANSCRIPTIONAL ACTIVATOR HCAR"/>
    <property type="match status" value="1"/>
</dbReference>